<dbReference type="FunFam" id="3.40.50.720:FF:000026">
    <property type="entry name" value="Glyoxylate/hydroxypyruvate reductase B"/>
    <property type="match status" value="1"/>
</dbReference>
<comment type="similarity">
    <text evidence="3">Belongs to the D-isomer specific 2-hydroxyacid dehydrogenase family.</text>
</comment>
<dbReference type="Proteomes" id="UP000515158">
    <property type="component" value="Unplaced"/>
</dbReference>
<evidence type="ECO:0000313" key="6">
    <source>
        <dbReference type="Proteomes" id="UP000515158"/>
    </source>
</evidence>
<dbReference type="RefSeq" id="XP_034244517.1">
    <property type="nucleotide sequence ID" value="XM_034388626.1"/>
</dbReference>
<dbReference type="GO" id="GO:0005829">
    <property type="term" value="C:cytosol"/>
    <property type="evidence" value="ECO:0007669"/>
    <property type="project" value="TreeGrafter"/>
</dbReference>
<dbReference type="PANTHER" id="PTHR10996">
    <property type="entry name" value="2-HYDROXYACID DEHYDROGENASE-RELATED"/>
    <property type="match status" value="1"/>
</dbReference>
<dbReference type="KEGG" id="tpal:117647104"/>
<gene>
    <name evidence="7" type="primary">LOC117647104</name>
</gene>
<feature type="domain" description="D-isomer specific 2-hydroxyacid dehydrogenase NAD-binding" evidence="5">
    <location>
        <begin position="109"/>
        <end position="282"/>
    </location>
</feature>
<evidence type="ECO:0000313" key="7">
    <source>
        <dbReference type="RefSeq" id="XP_034244517.1"/>
    </source>
</evidence>
<proteinExistence type="inferred from homology"/>
<keyword evidence="1 3" id="KW-0560">Oxidoreductase</keyword>
<dbReference type="OrthoDB" id="298012at2759"/>
<accession>A0A6P8ZAY2</accession>
<dbReference type="InterPro" id="IPR006139">
    <property type="entry name" value="D-isomer_2_OHA_DH_cat_dom"/>
</dbReference>
<sequence length="313" mass="33094">MARPKVLVSLNEGPEAAIRLLSKECDIIAAPPSREAILERVPGVDAIYWCCKVKLDAEIIKAAGPGLRAVSTMSAGYDHIDVRLLKEMGIPFGNTASQLTDAVADTAVSLVLAVTRRLKEGHRTVERGQWDAGLLGIDIAGSTVGIVGLGGIGQTFAKRIKAFNVGRILYTGHSPKPEAAALGAEFVPFDKLVEQSDVIVVACPLNAETRGMFNAEVFKKMKPTSVVVNVGRGECIDQDALVDALRKKEIFGAGLDVMVPEPLPKDHPLITLDNCVLYPHIGSATVGTRAAMAAGAAENILCALKGQPMPSPV</sequence>
<evidence type="ECO:0000256" key="1">
    <source>
        <dbReference type="ARBA" id="ARBA00023002"/>
    </source>
</evidence>
<dbReference type="Pfam" id="PF00389">
    <property type="entry name" value="2-Hacid_dh"/>
    <property type="match status" value="1"/>
</dbReference>
<dbReference type="SUPFAM" id="SSF52283">
    <property type="entry name" value="Formate/glycerate dehydrogenase catalytic domain-like"/>
    <property type="match status" value="1"/>
</dbReference>
<dbReference type="GO" id="GO:0008465">
    <property type="term" value="F:hydroxypyruvate reductase (NADH) activity"/>
    <property type="evidence" value="ECO:0007669"/>
    <property type="project" value="TreeGrafter"/>
</dbReference>
<dbReference type="InterPro" id="IPR050223">
    <property type="entry name" value="D-isomer_2-hydroxyacid_DH"/>
</dbReference>
<evidence type="ECO:0000256" key="3">
    <source>
        <dbReference type="RuleBase" id="RU003719"/>
    </source>
</evidence>
<dbReference type="InParanoid" id="A0A6P8ZAY2"/>
<dbReference type="FunCoup" id="A0A6P8ZAY2">
    <property type="interactions" value="207"/>
</dbReference>
<reference evidence="7" key="1">
    <citation type="submission" date="2025-08" db="UniProtKB">
        <authorList>
            <consortium name="RefSeq"/>
        </authorList>
    </citation>
    <scope>IDENTIFICATION</scope>
    <source>
        <tissue evidence="7">Total insect</tissue>
    </source>
</reference>
<organism evidence="7">
    <name type="scientific">Thrips palmi</name>
    <name type="common">Melon thrips</name>
    <dbReference type="NCBI Taxonomy" id="161013"/>
    <lineage>
        <taxon>Eukaryota</taxon>
        <taxon>Metazoa</taxon>
        <taxon>Ecdysozoa</taxon>
        <taxon>Arthropoda</taxon>
        <taxon>Hexapoda</taxon>
        <taxon>Insecta</taxon>
        <taxon>Pterygota</taxon>
        <taxon>Neoptera</taxon>
        <taxon>Paraneoptera</taxon>
        <taxon>Thysanoptera</taxon>
        <taxon>Terebrantia</taxon>
        <taxon>Thripoidea</taxon>
        <taxon>Thripidae</taxon>
        <taxon>Thrips</taxon>
    </lineage>
</organism>
<dbReference type="GeneID" id="117647104"/>
<name>A0A6P8ZAY2_THRPL</name>
<evidence type="ECO:0000259" key="5">
    <source>
        <dbReference type="Pfam" id="PF02826"/>
    </source>
</evidence>
<keyword evidence="6" id="KW-1185">Reference proteome</keyword>
<dbReference type="InterPro" id="IPR006140">
    <property type="entry name" value="D-isomer_DH_NAD-bd"/>
</dbReference>
<protein>
    <recommendedName>
        <fullName evidence="2">Glyoxylate reductase/hydroxypyruvate reductase</fullName>
    </recommendedName>
</protein>
<evidence type="ECO:0000259" key="4">
    <source>
        <dbReference type="Pfam" id="PF00389"/>
    </source>
</evidence>
<dbReference type="Gene3D" id="3.40.50.720">
    <property type="entry name" value="NAD(P)-binding Rossmann-like Domain"/>
    <property type="match status" value="2"/>
</dbReference>
<dbReference type="PANTHER" id="PTHR10996:SF119">
    <property type="entry name" value="FI03731P-RELATED"/>
    <property type="match status" value="1"/>
</dbReference>
<dbReference type="SUPFAM" id="SSF51735">
    <property type="entry name" value="NAD(P)-binding Rossmann-fold domains"/>
    <property type="match status" value="1"/>
</dbReference>
<dbReference type="InterPro" id="IPR036291">
    <property type="entry name" value="NAD(P)-bd_dom_sf"/>
</dbReference>
<evidence type="ECO:0000256" key="2">
    <source>
        <dbReference type="ARBA" id="ARBA00073306"/>
    </source>
</evidence>
<dbReference type="Pfam" id="PF02826">
    <property type="entry name" value="2-Hacid_dh_C"/>
    <property type="match status" value="1"/>
</dbReference>
<dbReference type="CDD" id="cd05301">
    <property type="entry name" value="GDH"/>
    <property type="match status" value="1"/>
</dbReference>
<dbReference type="GO" id="GO:0051287">
    <property type="term" value="F:NAD binding"/>
    <property type="evidence" value="ECO:0007669"/>
    <property type="project" value="InterPro"/>
</dbReference>
<dbReference type="GO" id="GO:0030267">
    <property type="term" value="F:glyoxylate reductase (NADPH) activity"/>
    <property type="evidence" value="ECO:0007669"/>
    <property type="project" value="TreeGrafter"/>
</dbReference>
<feature type="domain" description="D-isomer specific 2-hydroxyacid dehydrogenase catalytic" evidence="4">
    <location>
        <begin position="14"/>
        <end position="313"/>
    </location>
</feature>
<dbReference type="AlphaFoldDB" id="A0A6P8ZAY2"/>